<organism evidence="2 3">
    <name type="scientific">Endocarpon pusillum</name>
    <dbReference type="NCBI Taxonomy" id="364733"/>
    <lineage>
        <taxon>Eukaryota</taxon>
        <taxon>Fungi</taxon>
        <taxon>Dikarya</taxon>
        <taxon>Ascomycota</taxon>
        <taxon>Pezizomycotina</taxon>
        <taxon>Eurotiomycetes</taxon>
        <taxon>Chaetothyriomycetidae</taxon>
        <taxon>Verrucariales</taxon>
        <taxon>Verrucariaceae</taxon>
        <taxon>Endocarpon</taxon>
    </lineage>
</organism>
<evidence type="ECO:0000313" key="2">
    <source>
        <dbReference type="EMBL" id="KAF7507415.1"/>
    </source>
</evidence>
<evidence type="ECO:0000313" key="3">
    <source>
        <dbReference type="Proteomes" id="UP000606974"/>
    </source>
</evidence>
<dbReference type="EMBL" id="JAACFV010000069">
    <property type="protein sequence ID" value="KAF7507415.1"/>
    <property type="molecule type" value="Genomic_DNA"/>
</dbReference>
<dbReference type="AlphaFoldDB" id="A0A8H7E3K6"/>
<keyword evidence="3" id="KW-1185">Reference proteome</keyword>
<feature type="compositionally biased region" description="Low complexity" evidence="1">
    <location>
        <begin position="279"/>
        <end position="291"/>
    </location>
</feature>
<evidence type="ECO:0000256" key="1">
    <source>
        <dbReference type="SAM" id="MobiDB-lite"/>
    </source>
</evidence>
<name>A0A8H7E3K6_9EURO</name>
<sequence>MRRCTAAASSCDTALSSLESFASFLNVSKIDDKLLLISNTDFSRKVKTPLDFIAHYIKREYGGVLGRVLGDLEDLEPCQTELRLVRAPQAIENLTDIARRPSFLGDPAHGDLPEAEPLLGQLADLPGGTTVRADSKISERLVESLLMTSDRSREVAVLDHMPNVIRHLCKTPQRVLAETDILRRKIVHIAADTANLDLLDLITHQRQSLLKSRDLYSEDAADRYSSVEQELRPRITTMLKEAEQRPRNQFPQSDMRSRLEQPQSSATQCTSLPESTGAPLLPSTPRTPSLLHQPLIEDGYLCVGVTSSTGRVFEFNDEPDSDSRSF</sequence>
<proteinExistence type="predicted"/>
<accession>A0A8H7E3K6</accession>
<feature type="region of interest" description="Disordered" evidence="1">
    <location>
        <begin position="239"/>
        <end position="291"/>
    </location>
</feature>
<dbReference type="Proteomes" id="UP000606974">
    <property type="component" value="Unassembled WGS sequence"/>
</dbReference>
<comment type="caution">
    <text evidence="2">The sequence shown here is derived from an EMBL/GenBank/DDBJ whole genome shotgun (WGS) entry which is preliminary data.</text>
</comment>
<gene>
    <name evidence="2" type="ORF">GJ744_010474</name>
</gene>
<reference evidence="2" key="1">
    <citation type="submission" date="2020-02" db="EMBL/GenBank/DDBJ databases">
        <authorList>
            <person name="Palmer J.M."/>
        </authorList>
    </citation>
    <scope>NUCLEOTIDE SEQUENCE</scope>
    <source>
        <strain evidence="2">EPUS1.4</strain>
        <tissue evidence="2">Thallus</tissue>
    </source>
</reference>
<protein>
    <submittedName>
        <fullName evidence="2">Uncharacterized protein</fullName>
    </submittedName>
</protein>
<feature type="compositionally biased region" description="Polar residues" evidence="1">
    <location>
        <begin position="247"/>
        <end position="274"/>
    </location>
</feature>